<dbReference type="InterPro" id="IPR010625">
    <property type="entry name" value="CHCH"/>
</dbReference>
<protein>
    <recommendedName>
        <fullName evidence="3">CHCH domain-containing protein</fullName>
    </recommendedName>
</protein>
<accession>A0A9P0E356</accession>
<keyword evidence="5" id="KW-1185">Reference proteome</keyword>
<reference evidence="4" key="1">
    <citation type="submission" date="2022-01" db="EMBL/GenBank/DDBJ databases">
        <authorList>
            <person name="King R."/>
        </authorList>
    </citation>
    <scope>NUCLEOTIDE SEQUENCE</scope>
</reference>
<dbReference type="EMBL" id="OV725077">
    <property type="protein sequence ID" value="CAH1388958.1"/>
    <property type="molecule type" value="Genomic_DNA"/>
</dbReference>
<feature type="domain" description="CHCH" evidence="3">
    <location>
        <begin position="99"/>
        <end position="132"/>
    </location>
</feature>
<evidence type="ECO:0000256" key="2">
    <source>
        <dbReference type="SAM" id="MobiDB-lite"/>
    </source>
</evidence>
<dbReference type="Pfam" id="PF06747">
    <property type="entry name" value="CHCH"/>
    <property type="match status" value="1"/>
</dbReference>
<dbReference type="PANTHER" id="PTHR13523">
    <property type="entry name" value="COILED-COIL-HELIX-COILED-COIL-HELIX DOMAIN CONTAINING 2/NUR77"/>
    <property type="match status" value="1"/>
</dbReference>
<gene>
    <name evidence="4" type="ORF">NEZAVI_LOCUS452</name>
</gene>
<dbReference type="OrthoDB" id="1106148at2759"/>
<dbReference type="Proteomes" id="UP001152798">
    <property type="component" value="Chromosome 1"/>
</dbReference>
<dbReference type="GO" id="GO:0005739">
    <property type="term" value="C:mitochondrion"/>
    <property type="evidence" value="ECO:0007669"/>
    <property type="project" value="TreeGrafter"/>
</dbReference>
<feature type="region of interest" description="Disordered" evidence="2">
    <location>
        <begin position="1"/>
        <end position="48"/>
    </location>
</feature>
<organism evidence="4 5">
    <name type="scientific">Nezara viridula</name>
    <name type="common">Southern green stink bug</name>
    <name type="synonym">Cimex viridulus</name>
    <dbReference type="NCBI Taxonomy" id="85310"/>
    <lineage>
        <taxon>Eukaryota</taxon>
        <taxon>Metazoa</taxon>
        <taxon>Ecdysozoa</taxon>
        <taxon>Arthropoda</taxon>
        <taxon>Hexapoda</taxon>
        <taxon>Insecta</taxon>
        <taxon>Pterygota</taxon>
        <taxon>Neoptera</taxon>
        <taxon>Paraneoptera</taxon>
        <taxon>Hemiptera</taxon>
        <taxon>Heteroptera</taxon>
        <taxon>Panheteroptera</taxon>
        <taxon>Pentatomomorpha</taxon>
        <taxon>Pentatomoidea</taxon>
        <taxon>Pentatomidae</taxon>
        <taxon>Pentatominae</taxon>
        <taxon>Nezara</taxon>
    </lineage>
</organism>
<evidence type="ECO:0000256" key="1">
    <source>
        <dbReference type="ARBA" id="ARBA00023157"/>
    </source>
</evidence>
<dbReference type="PROSITE" id="PS51808">
    <property type="entry name" value="CHCH"/>
    <property type="match status" value="1"/>
</dbReference>
<dbReference type="AlphaFoldDB" id="A0A9P0E356"/>
<evidence type="ECO:0000259" key="3">
    <source>
        <dbReference type="Pfam" id="PF06747"/>
    </source>
</evidence>
<proteinExistence type="predicted"/>
<dbReference type="InterPro" id="IPR055304">
    <property type="entry name" value="CHCHD2/10-like"/>
</dbReference>
<name>A0A9P0E356_NEZVI</name>
<dbReference type="GO" id="GO:0005634">
    <property type="term" value="C:nucleus"/>
    <property type="evidence" value="ECO:0007669"/>
    <property type="project" value="TreeGrafter"/>
</dbReference>
<keyword evidence="1" id="KW-1015">Disulfide bond</keyword>
<dbReference type="PANTHER" id="PTHR13523:SF2">
    <property type="entry name" value="COILED-COIL-HELIX-COILED-COIL-HELIX DOMAIN CONTAINING 2, ISOFORM A-RELATED"/>
    <property type="match status" value="1"/>
</dbReference>
<evidence type="ECO:0000313" key="4">
    <source>
        <dbReference type="EMBL" id="CAH1388958.1"/>
    </source>
</evidence>
<sequence length="136" mass="14432">MRRGASPRRGYATPPRSSSPPRRQPPHPPQHPPPPQRQPPPRQGPGLFKQMAATAGGVAVGSAVGHAVGAGITGMFSGRGQEVQAAREQYGATEPTGPCAYEIKQFLKCAETQEDISVCAGFNEAIKNCKQQHNIP</sequence>
<evidence type="ECO:0000313" key="5">
    <source>
        <dbReference type="Proteomes" id="UP001152798"/>
    </source>
</evidence>
<feature type="compositionally biased region" description="Pro residues" evidence="2">
    <location>
        <begin position="22"/>
        <end position="43"/>
    </location>
</feature>
<dbReference type="GO" id="GO:0007005">
    <property type="term" value="P:mitochondrion organization"/>
    <property type="evidence" value="ECO:0007669"/>
    <property type="project" value="InterPro"/>
</dbReference>